<dbReference type="AlphaFoldDB" id="A9DHU4"/>
<keyword evidence="3" id="KW-1185">Reference proteome</keyword>
<gene>
    <name evidence="2" type="ORF">HPDFL43_00005</name>
</gene>
<evidence type="ECO:0000313" key="3">
    <source>
        <dbReference type="Proteomes" id="UP000004291"/>
    </source>
</evidence>
<feature type="region of interest" description="Disordered" evidence="1">
    <location>
        <begin position="34"/>
        <end position="167"/>
    </location>
</feature>
<name>A9DHU4_HOEPD</name>
<comment type="caution">
    <text evidence="2">The sequence shown here is derived from an EMBL/GenBank/DDBJ whole genome shotgun (WGS) entry which is preliminary data.</text>
</comment>
<dbReference type="Proteomes" id="UP000004291">
    <property type="component" value="Chromosome"/>
</dbReference>
<reference evidence="2 3" key="1">
    <citation type="submission" date="2007-10" db="EMBL/GenBank/DDBJ databases">
        <authorList>
            <person name="Wagner-Dobler I."/>
            <person name="Ferriera S."/>
            <person name="Johnson J."/>
            <person name="Kravitz S."/>
            <person name="Beeson K."/>
            <person name="Sutton G."/>
            <person name="Rogers Y.-H."/>
            <person name="Friedman R."/>
            <person name="Frazier M."/>
            <person name="Venter J.C."/>
        </authorList>
    </citation>
    <scope>NUCLEOTIDE SEQUENCE [LARGE SCALE GENOMIC DNA]</scope>
    <source>
        <strain evidence="2 3">DFL-43</strain>
    </source>
</reference>
<evidence type="ECO:0000313" key="2">
    <source>
        <dbReference type="EMBL" id="EDQ31389.2"/>
    </source>
</evidence>
<evidence type="ECO:0000256" key="1">
    <source>
        <dbReference type="SAM" id="MobiDB-lite"/>
    </source>
</evidence>
<dbReference type="RefSeq" id="WP_156970170.1">
    <property type="nucleotide sequence ID" value="NZ_CM002917.1"/>
</dbReference>
<protein>
    <submittedName>
        <fullName evidence="2">Uncharacterized protein</fullName>
    </submittedName>
</protein>
<organism evidence="2 3">
    <name type="scientific">Hoeflea phototrophica (strain DSM 17068 / NCIMB 14078 / DFL-43)</name>
    <dbReference type="NCBI Taxonomy" id="411684"/>
    <lineage>
        <taxon>Bacteria</taxon>
        <taxon>Pseudomonadati</taxon>
        <taxon>Pseudomonadota</taxon>
        <taxon>Alphaproteobacteria</taxon>
        <taxon>Hyphomicrobiales</taxon>
        <taxon>Rhizobiaceae</taxon>
        <taxon>Hoeflea</taxon>
    </lineage>
</organism>
<proteinExistence type="predicted"/>
<feature type="compositionally biased region" description="Basic and acidic residues" evidence="1">
    <location>
        <begin position="153"/>
        <end position="167"/>
    </location>
</feature>
<dbReference type="HOGENOM" id="CLU_1592325_0_0_5"/>
<feature type="compositionally biased region" description="Basic and acidic residues" evidence="1">
    <location>
        <begin position="34"/>
        <end position="68"/>
    </location>
</feature>
<accession>A9DHU4</accession>
<feature type="compositionally biased region" description="Basic and acidic residues" evidence="1">
    <location>
        <begin position="75"/>
        <end position="88"/>
    </location>
</feature>
<dbReference type="STRING" id="411684.HPDFL43_00005"/>
<dbReference type="EMBL" id="ABIA03000002">
    <property type="protein sequence ID" value="EDQ31389.2"/>
    <property type="molecule type" value="Genomic_DNA"/>
</dbReference>
<sequence>MGKPVPHNSGSVAQHYDGPWMSADVLAALPQLKRDYQREADPEREEMRLHLQKPEAQRRQESVQHEAQLKSQAPRHPDKPAHGERDQTEQGSGEQSSGERSEGRGSAMVGKDQPKPALRPPERIARPVNETTFKTAWLAEQRDAAMAQARSYQPDHTHERQMNEPER</sequence>
<reference evidence="2 3" key="2">
    <citation type="submission" date="2012-06" db="EMBL/GenBank/DDBJ databases">
        <authorList>
            <person name="Fiebig A."/>
        </authorList>
    </citation>
    <scope>NUCLEOTIDE SEQUENCE [LARGE SCALE GENOMIC DNA]</scope>
    <source>
        <strain evidence="2 3">DFL-43</strain>
    </source>
</reference>